<dbReference type="EC" id="3.2.1.21" evidence="3"/>
<dbReference type="HOGENOM" id="CLU_004542_4_0_1"/>
<dbReference type="InterPro" id="IPR037524">
    <property type="entry name" value="PA14/GLEYA"/>
</dbReference>
<evidence type="ECO:0000256" key="3">
    <source>
        <dbReference type="ARBA" id="ARBA00012744"/>
    </source>
</evidence>
<dbReference type="PROSITE" id="PS51820">
    <property type="entry name" value="PA14"/>
    <property type="match status" value="1"/>
</dbReference>
<dbReference type="Pfam" id="PF01915">
    <property type="entry name" value="Glyco_hydro_3_C"/>
    <property type="match status" value="1"/>
</dbReference>
<dbReference type="EMBL" id="CAFZ01000041">
    <property type="protein sequence ID" value="CCA68850.1"/>
    <property type="molecule type" value="Genomic_DNA"/>
</dbReference>
<dbReference type="InterPro" id="IPR011658">
    <property type="entry name" value="PA14_dom"/>
</dbReference>
<dbReference type="InterPro" id="IPR026891">
    <property type="entry name" value="Fn3-like"/>
</dbReference>
<organism evidence="7 8">
    <name type="scientific">Serendipita indica (strain DSM 11827)</name>
    <name type="common">Root endophyte fungus</name>
    <name type="synonym">Piriformospora indica</name>
    <dbReference type="NCBI Taxonomy" id="1109443"/>
    <lineage>
        <taxon>Eukaryota</taxon>
        <taxon>Fungi</taxon>
        <taxon>Dikarya</taxon>
        <taxon>Basidiomycota</taxon>
        <taxon>Agaricomycotina</taxon>
        <taxon>Agaricomycetes</taxon>
        <taxon>Sebacinales</taxon>
        <taxon>Serendipitaceae</taxon>
        <taxon>Serendipita</taxon>
    </lineage>
</organism>
<accession>G4TBZ1</accession>
<dbReference type="GO" id="GO:0009251">
    <property type="term" value="P:glucan catabolic process"/>
    <property type="evidence" value="ECO:0007669"/>
    <property type="project" value="TreeGrafter"/>
</dbReference>
<dbReference type="PANTHER" id="PTHR42715">
    <property type="entry name" value="BETA-GLUCOSIDASE"/>
    <property type="match status" value="1"/>
</dbReference>
<dbReference type="Gene3D" id="2.60.120.260">
    <property type="entry name" value="Galactose-binding domain-like"/>
    <property type="match status" value="1"/>
</dbReference>
<dbReference type="InterPro" id="IPR050288">
    <property type="entry name" value="Cellulose_deg_GH3"/>
</dbReference>
<proteinExistence type="inferred from homology"/>
<evidence type="ECO:0000256" key="1">
    <source>
        <dbReference type="ARBA" id="ARBA00000448"/>
    </source>
</evidence>
<comment type="caution">
    <text evidence="7">The sequence shown here is derived from an EMBL/GenBank/DDBJ whole genome shotgun (WGS) entry which is preliminary data.</text>
</comment>
<keyword evidence="8" id="KW-1185">Reference proteome</keyword>
<dbReference type="AlphaFoldDB" id="G4TBZ1"/>
<dbReference type="SMART" id="SM00758">
    <property type="entry name" value="PA14"/>
    <property type="match status" value="1"/>
</dbReference>
<comment type="catalytic activity">
    <reaction evidence="1">
        <text>Hydrolysis of terminal, non-reducing beta-D-glucosyl residues with release of beta-D-glucose.</text>
        <dbReference type="EC" id="3.2.1.21"/>
    </reaction>
</comment>
<dbReference type="PRINTS" id="PR00133">
    <property type="entry name" value="GLHYDRLASE3"/>
</dbReference>
<dbReference type="Pfam" id="PF00933">
    <property type="entry name" value="Glyco_hydro_3"/>
    <property type="match status" value="1"/>
</dbReference>
<dbReference type="Pfam" id="PF07691">
    <property type="entry name" value="PA14"/>
    <property type="match status" value="1"/>
</dbReference>
<dbReference type="InterPro" id="IPR036962">
    <property type="entry name" value="Glyco_hydro_3_N_sf"/>
</dbReference>
<gene>
    <name evidence="7" type="ORF">PIIN_02711</name>
</gene>
<dbReference type="SUPFAM" id="SSF52279">
    <property type="entry name" value="Beta-D-glucan exohydrolase, C-terminal domain"/>
    <property type="match status" value="1"/>
</dbReference>
<dbReference type="InterPro" id="IPR013783">
    <property type="entry name" value="Ig-like_fold"/>
</dbReference>
<evidence type="ECO:0000313" key="8">
    <source>
        <dbReference type="Proteomes" id="UP000007148"/>
    </source>
</evidence>
<keyword evidence="5" id="KW-0326">Glycosidase</keyword>
<protein>
    <recommendedName>
        <fullName evidence="3">beta-glucosidase</fullName>
        <ecNumber evidence="3">3.2.1.21</ecNumber>
    </recommendedName>
</protein>
<feature type="domain" description="PA14" evidence="6">
    <location>
        <begin position="410"/>
        <end position="571"/>
    </location>
</feature>
<dbReference type="InParanoid" id="G4TBZ1"/>
<dbReference type="Proteomes" id="UP000007148">
    <property type="component" value="Unassembled WGS sequence"/>
</dbReference>
<evidence type="ECO:0000256" key="4">
    <source>
        <dbReference type="ARBA" id="ARBA00022801"/>
    </source>
</evidence>
<reference evidence="7 8" key="1">
    <citation type="journal article" date="2011" name="PLoS Pathog.">
        <title>Endophytic Life Strategies Decoded by Genome and Transcriptome Analyses of the Mutualistic Root Symbiont Piriformospora indica.</title>
        <authorList>
            <person name="Zuccaro A."/>
            <person name="Lahrmann U."/>
            <person name="Guldener U."/>
            <person name="Langen G."/>
            <person name="Pfiffi S."/>
            <person name="Biedenkopf D."/>
            <person name="Wong P."/>
            <person name="Samans B."/>
            <person name="Grimm C."/>
            <person name="Basiewicz M."/>
            <person name="Murat C."/>
            <person name="Martin F."/>
            <person name="Kogel K.H."/>
        </authorList>
    </citation>
    <scope>NUCLEOTIDE SEQUENCE [LARGE SCALE GENOMIC DNA]</scope>
    <source>
        <strain evidence="7 8">DSM 11827</strain>
    </source>
</reference>
<evidence type="ECO:0000259" key="6">
    <source>
        <dbReference type="PROSITE" id="PS51820"/>
    </source>
</evidence>
<dbReference type="SMART" id="SM01217">
    <property type="entry name" value="Fn3_like"/>
    <property type="match status" value="1"/>
</dbReference>
<dbReference type="SUPFAM" id="SSF51445">
    <property type="entry name" value="(Trans)glycosidases"/>
    <property type="match status" value="1"/>
</dbReference>
<keyword evidence="4" id="KW-0378">Hydrolase</keyword>
<evidence type="ECO:0000313" key="7">
    <source>
        <dbReference type="EMBL" id="CCA68850.1"/>
    </source>
</evidence>
<dbReference type="InterPro" id="IPR036881">
    <property type="entry name" value="Glyco_hydro_3_C_sf"/>
</dbReference>
<dbReference type="GO" id="GO:0008422">
    <property type="term" value="F:beta-glucosidase activity"/>
    <property type="evidence" value="ECO:0007669"/>
    <property type="project" value="UniProtKB-EC"/>
</dbReference>
<sequence>MDRSFLTADVVELANQLTTEEKISLLGAPSWWDTNKVSRLNIPSIRMSDGPNGVRGSSHFKSTPAQCLPCATALAASFDRDQVAEVGKFLAEEAKIKTATLLLAPTCNIQRSPLGGRSFESFSEDPHLSGMLAAAYVSGLQENGVGATIKHFVANEQEKDRTSQDSVISERALREMYLYPFMIAQRDAKPIAYMTSYNRLNGLHCSEHPRLLIDILRGEWGFKGLIMSDWHGTYSTDAALNATLDLEMPGPPRWRTPFLINHLLSCKKVTEETLTERAANVLATVQKLGNLSPDIVYSNNEEQTRETPENLRRFCRKVAADGIVLLKNDGNLLPLSTKDGKTTKVAVIGPNAQFSAISGGGSAALKPCYAVTPFDGLVAGKPEGVEISYSVGCYSHRYLPTLENSMTTKSGEPGWLVEFFANTAPEVPANEPVASIALHDTRVKLNDFLPKGLTDEWSLKCTGMFTPTNGGPFEFGLTVAGRAKMFLDGKMVIDNWTTQRPGEWFYGQGTVEETGVVELQAGKPVEIVVTYTNTRPPSVQEKNRSQPALMRGVRLGGAPLIDKKAAINEAAQLAAASDVAVVVVGLNSDWESEGFDRPNLALPCDQDELVHAVSKANPATVVVIQCGSAISMPWLDSVSSVLHSWYLGNETGNSIADIIYGYINPSGKLPITFPAREEDIAAHLNFGGEHGIVHYREDIFVGYKHFDARKIAPLFSFGFGLSYTNFELRDLRVSTSGPECKFNVNLKVKNTGSLTGSEVVQVYVSYPSNGRVQHPIKQLRAFQKAKDVKPGASTELSMVLDKYAFSYWDEPLAKWRVDAGEFAVLVGTSSKDIVLQTTVTVQQGFVWTGL</sequence>
<evidence type="ECO:0000256" key="2">
    <source>
        <dbReference type="ARBA" id="ARBA00005336"/>
    </source>
</evidence>
<dbReference type="Gene3D" id="2.60.40.10">
    <property type="entry name" value="Immunoglobulins"/>
    <property type="match status" value="1"/>
</dbReference>
<dbReference type="STRING" id="1109443.G4TBZ1"/>
<evidence type="ECO:0000256" key="5">
    <source>
        <dbReference type="ARBA" id="ARBA00023295"/>
    </source>
</evidence>
<comment type="similarity">
    <text evidence="2">Belongs to the glycosyl hydrolase 3 family.</text>
</comment>
<dbReference type="InterPro" id="IPR001764">
    <property type="entry name" value="Glyco_hydro_3_N"/>
</dbReference>
<dbReference type="FunCoup" id="G4TBZ1">
    <property type="interactions" value="37"/>
</dbReference>
<dbReference type="OrthoDB" id="47059at2759"/>
<dbReference type="PANTHER" id="PTHR42715:SF27">
    <property type="entry name" value="BETA-GLUCOSIDASE-RELATED"/>
    <property type="match status" value="1"/>
</dbReference>
<dbReference type="Pfam" id="PF14310">
    <property type="entry name" value="Fn3-like"/>
    <property type="match status" value="1"/>
</dbReference>
<dbReference type="OMA" id="QIHYRED"/>
<dbReference type="FunFam" id="2.60.40.10:FF:000495">
    <property type="entry name" value="Periplasmic beta-glucosidase"/>
    <property type="match status" value="1"/>
</dbReference>
<name>G4TBZ1_SERID</name>
<dbReference type="Gene3D" id="3.40.50.1700">
    <property type="entry name" value="Glycoside hydrolase family 3 C-terminal domain"/>
    <property type="match status" value="1"/>
</dbReference>
<dbReference type="InterPro" id="IPR002772">
    <property type="entry name" value="Glyco_hydro_3_C"/>
</dbReference>
<dbReference type="eggNOG" id="ENOG502QR4D">
    <property type="taxonomic scope" value="Eukaryota"/>
</dbReference>
<dbReference type="InterPro" id="IPR017853">
    <property type="entry name" value="GH"/>
</dbReference>
<dbReference type="Gene3D" id="3.20.20.300">
    <property type="entry name" value="Glycoside hydrolase, family 3, N-terminal domain"/>
    <property type="match status" value="1"/>
</dbReference>